<dbReference type="EMBL" id="LCWF01000025">
    <property type="protein sequence ID" value="KKY27328.1"/>
    <property type="molecule type" value="Genomic_DNA"/>
</dbReference>
<dbReference type="OrthoDB" id="421075at2759"/>
<accession>A0A0G2GVS4</accession>
<name>A0A0G2GVS4_PHACM</name>
<evidence type="ECO:0000256" key="3">
    <source>
        <dbReference type="PROSITE-ProRule" id="PRU00339"/>
    </source>
</evidence>
<dbReference type="Pfam" id="PF18833">
    <property type="entry name" value="TPR_22"/>
    <property type="match status" value="1"/>
</dbReference>
<reference evidence="4 5" key="2">
    <citation type="submission" date="2015-05" db="EMBL/GenBank/DDBJ databases">
        <authorList>
            <person name="Morales-Cruz A."/>
            <person name="Amrine K.C."/>
            <person name="Cantu D."/>
        </authorList>
    </citation>
    <scope>NUCLEOTIDE SEQUENCE [LARGE SCALE GENOMIC DNA]</scope>
    <source>
        <strain evidence="4">UCRPC4</strain>
    </source>
</reference>
<dbReference type="Pfam" id="PF13432">
    <property type="entry name" value="TPR_16"/>
    <property type="match status" value="2"/>
</dbReference>
<dbReference type="Proteomes" id="UP000053317">
    <property type="component" value="Unassembled WGS sequence"/>
</dbReference>
<feature type="repeat" description="TPR" evidence="3">
    <location>
        <begin position="442"/>
        <end position="475"/>
    </location>
</feature>
<dbReference type="InterPro" id="IPR039226">
    <property type="entry name" value="Ski3/TTC37"/>
</dbReference>
<dbReference type="SUPFAM" id="SSF48452">
    <property type="entry name" value="TPR-like"/>
    <property type="match status" value="2"/>
</dbReference>
<evidence type="ECO:0000313" key="5">
    <source>
        <dbReference type="Proteomes" id="UP000053317"/>
    </source>
</evidence>
<organism evidence="4 5">
    <name type="scientific">Phaeomoniella chlamydospora</name>
    <name type="common">Phaeoacremonium chlamydosporum</name>
    <dbReference type="NCBI Taxonomy" id="158046"/>
    <lineage>
        <taxon>Eukaryota</taxon>
        <taxon>Fungi</taxon>
        <taxon>Dikarya</taxon>
        <taxon>Ascomycota</taxon>
        <taxon>Pezizomycotina</taxon>
        <taxon>Eurotiomycetes</taxon>
        <taxon>Chaetothyriomycetidae</taxon>
        <taxon>Phaeomoniellales</taxon>
        <taxon>Phaeomoniellaceae</taxon>
        <taxon>Phaeomoniella</taxon>
    </lineage>
</organism>
<dbReference type="InterPro" id="IPR040962">
    <property type="entry name" value="TPR_22"/>
</dbReference>
<evidence type="ECO:0000256" key="1">
    <source>
        <dbReference type="ARBA" id="ARBA00022737"/>
    </source>
</evidence>
<dbReference type="PANTHER" id="PTHR15704">
    <property type="entry name" value="SUPERKILLER 3 PROTEIN-RELATED"/>
    <property type="match status" value="1"/>
</dbReference>
<gene>
    <name evidence="4" type="ORF">UCRPC4_g01128</name>
</gene>
<evidence type="ECO:0000313" key="4">
    <source>
        <dbReference type="EMBL" id="KKY27328.1"/>
    </source>
</evidence>
<dbReference type="PANTHER" id="PTHR15704:SF7">
    <property type="entry name" value="SUPERKILLER COMPLEX PROTEIN 3"/>
    <property type="match status" value="1"/>
</dbReference>
<feature type="repeat" description="TPR" evidence="3">
    <location>
        <begin position="638"/>
        <end position="671"/>
    </location>
</feature>
<dbReference type="InterPro" id="IPR011990">
    <property type="entry name" value="TPR-like_helical_dom_sf"/>
</dbReference>
<comment type="caution">
    <text evidence="4">The sequence shown here is derived from an EMBL/GenBank/DDBJ whole genome shotgun (WGS) entry which is preliminary data.</text>
</comment>
<evidence type="ECO:0000256" key="2">
    <source>
        <dbReference type="ARBA" id="ARBA00022803"/>
    </source>
</evidence>
<sequence>MSSSKAALKAIKSAIDTGDFDAATTKAEQLTTEDKQNYTAFLFLGFAHEKLNHDEAAEKAYSRAIAIKDSDPQAYKGLITVFEKQGSKKLDAYHDVALHLGRIFAEKDDRAQCQNVIDKYELFVKKHGTRSNYIKALSLLLPSSPLYPCLEGRVMAPNDSYSRILEETESEEREWINKEIGERRTRLGAKIDNVTSEVKREASSRYQLESLYGEAINWATDDDLRRTLEEKRFQRAYDLLKALPTAAKPEKRDQVLSLANGMVIVKHPYLIAWKTALEWVDAESLAEWDVNIFEEYIEFFPGDGLSNVLRGFLQSDMSPFPKDLEPKSSEDETDTNQQTKEADWLLLMIQGLNDCQDSLLAHRILAEYYLSLEEYDSAVDAGRRAQAICQQLQSSFAVNLQNTLDAVNVTLATALISHQSPRHHPEARALLESILSRKPTSTSALLGVGLILEDDEDYEEATVFLVKALQKDPTNVRIKSELAWCRAQAHDLALGLEELQETLDLVQRMRPVNLAMKSEILYRIGWCIWEQDGSKVARKDKAGAYRYFVDSIKANPEYSPPYTRLGVYFEQYSKNKLRARSAFHKAFELSTSEVEAAERLAHGFADSGEWDLVELVAERMIESGKARSAPGSKRKAHSWPYAAMGTVQLNKQQYTKAIVSFQAALRIAPEDYHSWVGLGESYHNSGRYIAATKTFQRAEMLVKKPPPEEAWFAKYMLAGVCRERELFEDAIDGYEVVLKLRPKEFGISIALLQTLAECAWSYLNTGLFGQARTKALRAMDVALTIRSDALHAFNFWKSIGDACSIFLLTQSYANEVKFNDLLVLLDQERTQADFDVYNSIDKVGFMELECSVNDPACSLAASDICILASILAYKRAVAVTMNDRHAQAVAWYNLGWAEFQGHVAASPKLVGEHSKQSTRFLKVAIRCFKRAIELEAGNSEFWNALGVVTTAMNAKVSQHAFIRSLHLNQRSALVWTNLGALYLIHDDKELANEAFTLAQSIDPDYSHAWLGQGLLALLYQQNGEAEGLFAHAFDIGSSVSILSKQRYSLSVFDMLSGSTENFLNPSIGLTDILLPFFALQKLDVQAPHPATSTIPYKHLFAQFGERLGSFSEAITTLEALASHLETSFENDESSTTLVQYACSTSDLARCQLASHSFASAIESASTALDLSSDLRERSTASPHLTSAIAKIRLSCHLTLGLSHFFLLSELPDHINLSIDAISTALSEASPVESHDIVCALAQVLWAKGGEDEKSVARERLFDAVGQNPNHVGAVCLLGTIAILDDDEDALEAVKGDLENFRISNDISEQDRNKVIKLLTAINDLSAAGGGPEPSITPALIHITNATSSIMLNPSHPTGWSALSQAALASSKDSLYCTREAKYSAQMAKLVALRSVLSSSTGTNEETKADQLSDVLAGTGSRKDALLSIMVNPGGWKGWDALGDAIKT</sequence>
<keyword evidence="1" id="KW-0677">Repeat</keyword>
<keyword evidence="2 3" id="KW-0802">TPR repeat</keyword>
<dbReference type="Gene3D" id="1.25.40.10">
    <property type="entry name" value="Tetratricopeptide repeat domain"/>
    <property type="match status" value="4"/>
</dbReference>
<dbReference type="SMART" id="SM00028">
    <property type="entry name" value="TPR"/>
    <property type="match status" value="8"/>
</dbReference>
<protein>
    <submittedName>
        <fullName evidence="4">Putative antiviral protein</fullName>
    </submittedName>
</protein>
<dbReference type="PROSITE" id="PS50005">
    <property type="entry name" value="TPR"/>
    <property type="match status" value="3"/>
</dbReference>
<dbReference type="InterPro" id="IPR019734">
    <property type="entry name" value="TPR_rpt"/>
</dbReference>
<reference evidence="4 5" key="1">
    <citation type="submission" date="2015-05" db="EMBL/GenBank/DDBJ databases">
        <title>Distinctive expansion of gene families associated with plant cell wall degradation and secondary metabolism in the genomes of grapevine trunk pathogens.</title>
        <authorList>
            <person name="Lawrence D.P."/>
            <person name="Travadon R."/>
            <person name="Rolshausen P.E."/>
            <person name="Baumgartner K."/>
        </authorList>
    </citation>
    <scope>NUCLEOTIDE SEQUENCE [LARGE SCALE GENOMIC DNA]</scope>
    <source>
        <strain evidence="4">UCRPC4</strain>
    </source>
</reference>
<feature type="repeat" description="TPR" evidence="3">
    <location>
        <begin position="972"/>
        <end position="1005"/>
    </location>
</feature>
<proteinExistence type="predicted"/>
<dbReference type="GO" id="GO:0055087">
    <property type="term" value="C:Ski complex"/>
    <property type="evidence" value="ECO:0007669"/>
    <property type="project" value="InterPro"/>
</dbReference>
<dbReference type="GO" id="GO:0006401">
    <property type="term" value="P:RNA catabolic process"/>
    <property type="evidence" value="ECO:0007669"/>
    <property type="project" value="InterPro"/>
</dbReference>
<keyword evidence="5" id="KW-1185">Reference proteome</keyword>